<reference evidence="2 3" key="1">
    <citation type="submission" date="2020-05" db="EMBL/GenBank/DDBJ databases">
        <authorList>
            <person name="Khan S.A."/>
            <person name="Jeon C.O."/>
            <person name="Chun B.H."/>
        </authorList>
    </citation>
    <scope>NUCLEOTIDE SEQUENCE [LARGE SCALE GENOMIC DNA]</scope>
    <source>
        <strain evidence="2 3">S1162</strain>
    </source>
</reference>
<feature type="transmembrane region" description="Helical" evidence="1">
    <location>
        <begin position="63"/>
        <end position="87"/>
    </location>
</feature>
<evidence type="ECO:0000256" key="1">
    <source>
        <dbReference type="SAM" id="Phobius"/>
    </source>
</evidence>
<keyword evidence="1" id="KW-0472">Membrane</keyword>
<dbReference type="RefSeq" id="WP_175269056.1">
    <property type="nucleotide sequence ID" value="NZ_JABFCR010000008.1"/>
</dbReference>
<gene>
    <name evidence="2" type="ORF">HK413_02825</name>
</gene>
<keyword evidence="1" id="KW-1133">Transmembrane helix</keyword>
<dbReference type="EMBL" id="JABFCR010000008">
    <property type="protein sequence ID" value="NNU33361.1"/>
    <property type="molecule type" value="Genomic_DNA"/>
</dbReference>
<organism evidence="2 3">
    <name type="scientific">Mucilaginibacter humi</name>
    <dbReference type="NCBI Taxonomy" id="2732510"/>
    <lineage>
        <taxon>Bacteria</taxon>
        <taxon>Pseudomonadati</taxon>
        <taxon>Bacteroidota</taxon>
        <taxon>Sphingobacteriia</taxon>
        <taxon>Sphingobacteriales</taxon>
        <taxon>Sphingobacteriaceae</taxon>
        <taxon>Mucilaginibacter</taxon>
    </lineage>
</organism>
<feature type="transmembrane region" description="Helical" evidence="1">
    <location>
        <begin position="12"/>
        <end position="43"/>
    </location>
</feature>
<keyword evidence="3" id="KW-1185">Reference proteome</keyword>
<name>A0ABX1W444_9SPHI</name>
<comment type="caution">
    <text evidence="2">The sequence shown here is derived from an EMBL/GenBank/DDBJ whole genome shotgun (WGS) entry which is preliminary data.</text>
</comment>
<evidence type="ECO:0000313" key="3">
    <source>
        <dbReference type="Proteomes" id="UP000566071"/>
    </source>
</evidence>
<protein>
    <submittedName>
        <fullName evidence="2">Uncharacterized protein</fullName>
    </submittedName>
</protein>
<sequence>MIKNTTAQAHPSLQFVIFIGITIGIIGVGYLAGAAIVIGLYGIDTLLAISKLNFTNPNVANALWIIQILSTTLPIFVASVVFAYFIVKNPKSI</sequence>
<evidence type="ECO:0000313" key="2">
    <source>
        <dbReference type="EMBL" id="NNU33361.1"/>
    </source>
</evidence>
<accession>A0ABX1W444</accession>
<dbReference type="Proteomes" id="UP000566071">
    <property type="component" value="Unassembled WGS sequence"/>
</dbReference>
<keyword evidence="1" id="KW-0812">Transmembrane</keyword>
<proteinExistence type="predicted"/>